<dbReference type="SUPFAM" id="SSF49344">
    <property type="entry name" value="CBD9-like"/>
    <property type="match status" value="1"/>
</dbReference>
<evidence type="ECO:0000256" key="4">
    <source>
        <dbReference type="SAM" id="MobiDB-lite"/>
    </source>
</evidence>
<name>A0A8J4GWV2_9CHLO</name>
<feature type="compositionally biased region" description="Pro residues" evidence="4">
    <location>
        <begin position="866"/>
        <end position="882"/>
    </location>
</feature>
<dbReference type="AlphaFoldDB" id="A0A8J4GWV2"/>
<feature type="compositionally biased region" description="Pro residues" evidence="4">
    <location>
        <begin position="892"/>
        <end position="903"/>
    </location>
</feature>
<comment type="caution">
    <text evidence="6">The sequence shown here is derived from an EMBL/GenBank/DDBJ whole genome shotgun (WGS) entry which is preliminary data.</text>
</comment>
<comment type="similarity">
    <text evidence="1">Belongs to the copper type II ascorbate-dependent monooxygenase family.</text>
</comment>
<dbReference type="CDD" id="cd09631">
    <property type="entry name" value="DOMON_DOH"/>
    <property type="match status" value="1"/>
</dbReference>
<dbReference type="SUPFAM" id="SSF49742">
    <property type="entry name" value="PHM/PNGase F"/>
    <property type="match status" value="2"/>
</dbReference>
<evidence type="ECO:0000256" key="3">
    <source>
        <dbReference type="ARBA" id="ARBA00023180"/>
    </source>
</evidence>
<dbReference type="InterPro" id="IPR024548">
    <property type="entry name" value="Cu2_monoox_C"/>
</dbReference>
<evidence type="ECO:0000313" key="6">
    <source>
        <dbReference type="EMBL" id="GIM14776.1"/>
    </source>
</evidence>
<dbReference type="GO" id="GO:0005507">
    <property type="term" value="F:copper ion binding"/>
    <property type="evidence" value="ECO:0007669"/>
    <property type="project" value="InterPro"/>
</dbReference>
<feature type="region of interest" description="Disordered" evidence="4">
    <location>
        <begin position="591"/>
        <end position="660"/>
    </location>
</feature>
<dbReference type="SMART" id="SM00664">
    <property type="entry name" value="DoH"/>
    <property type="match status" value="1"/>
</dbReference>
<feature type="region of interest" description="Disordered" evidence="4">
    <location>
        <begin position="205"/>
        <end position="233"/>
    </location>
</feature>
<dbReference type="PANTHER" id="PTHR10157:SF23">
    <property type="entry name" value="MOXD1 HOMOLOG 1"/>
    <property type="match status" value="1"/>
</dbReference>
<dbReference type="InterPro" id="IPR014784">
    <property type="entry name" value="Cu2_ascorb_mOase-like_C"/>
</dbReference>
<proteinExistence type="inferred from homology"/>
<evidence type="ECO:0000259" key="5">
    <source>
        <dbReference type="PROSITE" id="PS50836"/>
    </source>
</evidence>
<dbReference type="InterPro" id="IPR008977">
    <property type="entry name" value="PHM/PNGase_F_dom_sf"/>
</dbReference>
<dbReference type="InterPro" id="IPR036939">
    <property type="entry name" value="Cu2_ascorb_mOase_N_sf"/>
</dbReference>
<dbReference type="EMBL" id="BNCQ01000059">
    <property type="protein sequence ID" value="GIM14776.1"/>
    <property type="molecule type" value="Genomic_DNA"/>
</dbReference>
<feature type="compositionally biased region" description="Polar residues" evidence="4">
    <location>
        <begin position="213"/>
        <end position="226"/>
    </location>
</feature>
<feature type="compositionally biased region" description="Pro residues" evidence="4">
    <location>
        <begin position="844"/>
        <end position="859"/>
    </location>
</feature>
<accession>A0A8J4GWV2</accession>
<dbReference type="Gene3D" id="2.60.120.310">
    <property type="entry name" value="Copper type II, ascorbate-dependent monooxygenase, N-terminal domain"/>
    <property type="match status" value="1"/>
</dbReference>
<evidence type="ECO:0000313" key="7">
    <source>
        <dbReference type="Proteomes" id="UP000722791"/>
    </source>
</evidence>
<feature type="domain" description="DOMON" evidence="5">
    <location>
        <begin position="58"/>
        <end position="178"/>
    </location>
</feature>
<dbReference type="InterPro" id="IPR000323">
    <property type="entry name" value="Cu2_ascorb_mOase_N"/>
</dbReference>
<sequence>MTCNTAAEYTAMMINAASLSFGTIICLVLIALSDLRGTMAASCGKTLPDFQECSLLSPSVALHWRDDGDAISIAMEVDGTWDWLGFGLSEAGGMEGADISIIRRNLTDGTSWWIGDYWSEAFQMPALDAGNQDVYLLSAGWTNGMTTGVFKRPLDTCDEDEDMRILRGTTQYFIFAYGKGWGYHGGEHRGNVQLKLLPFRPLVPSQTTPPPVDSSQTNSVTATAPQPSGGGADSHAWEVRMSNVSIPAQDTAYLCRDFEVPNSKTKVHITNWQVVVDNRQVHHMIIYACAARPANARNNSYFCKAMDPSCVTFYAVWAPGADSFETPPEAGIALGGDSGVNWVVLQIHYTNTALTTDLVDNSGFQLNVSTTLRQYDMGFLTLGTLDISIPPGVANYSSTPNLCPRSCTQQMTRPVTMILAGFHMHPLGKSIRTQWFRNGQELPLLGERRAFDFNYQGAVYIDASRNVLMPGDELITTCTWDSRSRTNITRFGETTDDEMCFNFLLYYPRMPSIDMCITAPPALVGPRTVAFCTNISRVAMLNTLVRSQNTPAILGAYASMMKSGELVDASPRIYAPYSQACSPYNFTNSRGGIDSSSGEHVHNDDPSARMPSLPKASLITPPPRAQQSLPTAVPRPLPPLADYIKTPPSPTAVTKPPPLADYVKTPPVSYAKLPPQVKPPMPSPTAKTMPPIDFAKPPSIVQPPMPSPTAKTMPPIDFAKPPSIVQPPMPSPMAKTMPPIDFAKPPSIVQPPMPSPMAKTMPPIDFAKPPSIVQPPMPSPMAKTMPPIDFAKPPSIVQPPMPSPMAKTMPPIDFAKPPSIVQPPMPSPMAKTMPPIDFAKPPSIVQPPPQTAFPKPLSPPTSAVKPAPPPTAAAKPSPPPTAKPLSPSAAVKPPPAKPSPRPLGPKDVVSPPPPKPS</sequence>
<organism evidence="6 7">
    <name type="scientific">Volvox reticuliferus</name>
    <dbReference type="NCBI Taxonomy" id="1737510"/>
    <lineage>
        <taxon>Eukaryota</taxon>
        <taxon>Viridiplantae</taxon>
        <taxon>Chlorophyta</taxon>
        <taxon>core chlorophytes</taxon>
        <taxon>Chlorophyceae</taxon>
        <taxon>CS clade</taxon>
        <taxon>Chlamydomonadales</taxon>
        <taxon>Volvocaceae</taxon>
        <taxon>Volvox</taxon>
    </lineage>
</organism>
<dbReference type="Pfam" id="PF03351">
    <property type="entry name" value="DOMON"/>
    <property type="match status" value="1"/>
</dbReference>
<dbReference type="InterPro" id="IPR045266">
    <property type="entry name" value="DOH_DOMON"/>
</dbReference>
<dbReference type="InterPro" id="IPR005018">
    <property type="entry name" value="DOMON_domain"/>
</dbReference>
<protein>
    <recommendedName>
        <fullName evidence="5">DOMON domain-containing protein</fullName>
    </recommendedName>
</protein>
<dbReference type="Gene3D" id="2.60.120.230">
    <property type="match status" value="1"/>
</dbReference>
<dbReference type="Pfam" id="PF03712">
    <property type="entry name" value="Cu2_monoox_C"/>
    <property type="match status" value="1"/>
</dbReference>
<feature type="compositionally biased region" description="Basic and acidic residues" evidence="4">
    <location>
        <begin position="597"/>
        <end position="607"/>
    </location>
</feature>
<dbReference type="GO" id="GO:0004500">
    <property type="term" value="F:dopamine beta-monooxygenase activity"/>
    <property type="evidence" value="ECO:0007669"/>
    <property type="project" value="InterPro"/>
</dbReference>
<reference evidence="6" key="1">
    <citation type="journal article" date="2021" name="Proc. Natl. Acad. Sci. U.S.A.">
        <title>Three genomes in the algal genus Volvox reveal the fate of a haploid sex-determining region after a transition to homothallism.</title>
        <authorList>
            <person name="Yamamoto K."/>
            <person name="Hamaji T."/>
            <person name="Kawai-Toyooka H."/>
            <person name="Matsuzaki R."/>
            <person name="Takahashi F."/>
            <person name="Nishimura Y."/>
            <person name="Kawachi M."/>
            <person name="Noguchi H."/>
            <person name="Minakuchi Y."/>
            <person name="Umen J.G."/>
            <person name="Toyoda A."/>
            <person name="Nozaki H."/>
        </authorList>
    </citation>
    <scope>NUCLEOTIDE SEQUENCE</scope>
    <source>
        <strain evidence="6">NIES-3785</strain>
    </source>
</reference>
<dbReference type="InterPro" id="IPR000945">
    <property type="entry name" value="DBH-like"/>
</dbReference>
<keyword evidence="2" id="KW-1015">Disulfide bond</keyword>
<dbReference type="Proteomes" id="UP000722791">
    <property type="component" value="Unassembled WGS sequence"/>
</dbReference>
<feature type="region of interest" description="Disordered" evidence="4">
    <location>
        <begin position="802"/>
        <end position="917"/>
    </location>
</feature>
<evidence type="ECO:0000256" key="2">
    <source>
        <dbReference type="ARBA" id="ARBA00023157"/>
    </source>
</evidence>
<dbReference type="PANTHER" id="PTHR10157">
    <property type="entry name" value="DOPAMINE BETA HYDROXYLASE RELATED"/>
    <property type="match status" value="1"/>
</dbReference>
<keyword evidence="3" id="KW-0325">Glycoprotein</keyword>
<dbReference type="Pfam" id="PF01082">
    <property type="entry name" value="Cu2_monooxygen"/>
    <property type="match status" value="1"/>
</dbReference>
<gene>
    <name evidence="6" type="ORF">Vretimale_17584</name>
</gene>
<feature type="compositionally biased region" description="Pro residues" evidence="4">
    <location>
        <begin position="647"/>
        <end position="659"/>
    </location>
</feature>
<dbReference type="PROSITE" id="PS50836">
    <property type="entry name" value="DOMON"/>
    <property type="match status" value="1"/>
</dbReference>
<evidence type="ECO:0000256" key="1">
    <source>
        <dbReference type="ARBA" id="ARBA00010676"/>
    </source>
</evidence>